<proteinExistence type="predicted"/>
<evidence type="ECO:0000313" key="1">
    <source>
        <dbReference type="EMBL" id="KKM06734.1"/>
    </source>
</evidence>
<organism evidence="1">
    <name type="scientific">marine sediment metagenome</name>
    <dbReference type="NCBI Taxonomy" id="412755"/>
    <lineage>
        <taxon>unclassified sequences</taxon>
        <taxon>metagenomes</taxon>
        <taxon>ecological metagenomes</taxon>
    </lineage>
</organism>
<sequence length="320" mass="36292">IRAEKKDKRTEAKPFLELPMLWQNSGVVMSEITRDSIRKWIETIATGEFHYRNILGLAGKLSPEDDTKLRKIIYEFCHEKEPIVESVGRNDGYYIPIDNHAVPLDWQSVGSKIDSGLVLPFNLRKYVFIYPDTDIVIADSKSSGKSGFLLRTVVLNMNRVKVVLLTNLEGGLGMLKDRFDAMDIDIPVPAPFEVKFVTEHFHQYIKHPNTLYVIDYIDAPEGTDFYMIGAQIKKIDQKLQGLNSNAVIGLQKPRGRDTAFGGEQTLKAATLYLAMDNKKLKIVDAKVPADKTLHPKDMQWTFVYTEEGTKFSNIVPYYGG</sequence>
<gene>
    <name evidence="1" type="ORF">LCGC14_1741070</name>
</gene>
<dbReference type="EMBL" id="LAZR01015926">
    <property type="protein sequence ID" value="KKM06734.1"/>
    <property type="molecule type" value="Genomic_DNA"/>
</dbReference>
<feature type="non-terminal residue" evidence="1">
    <location>
        <position position="1"/>
    </location>
</feature>
<reference evidence="1" key="1">
    <citation type="journal article" date="2015" name="Nature">
        <title>Complex archaea that bridge the gap between prokaryotes and eukaryotes.</title>
        <authorList>
            <person name="Spang A."/>
            <person name="Saw J.H."/>
            <person name="Jorgensen S.L."/>
            <person name="Zaremba-Niedzwiedzka K."/>
            <person name="Martijn J."/>
            <person name="Lind A.E."/>
            <person name="van Eijk R."/>
            <person name="Schleper C."/>
            <person name="Guy L."/>
            <person name="Ettema T.J."/>
        </authorList>
    </citation>
    <scope>NUCLEOTIDE SEQUENCE</scope>
</reference>
<dbReference type="AlphaFoldDB" id="A0A0F9H6M2"/>
<name>A0A0F9H6M2_9ZZZZ</name>
<protein>
    <submittedName>
        <fullName evidence="1">Uncharacterized protein</fullName>
    </submittedName>
</protein>
<accession>A0A0F9H6M2</accession>
<comment type="caution">
    <text evidence="1">The sequence shown here is derived from an EMBL/GenBank/DDBJ whole genome shotgun (WGS) entry which is preliminary data.</text>
</comment>